<reference evidence="1 2" key="1">
    <citation type="submission" date="2021-06" db="EMBL/GenBank/DDBJ databases">
        <authorList>
            <person name="Palmer J.M."/>
        </authorList>
    </citation>
    <scope>NUCLEOTIDE SEQUENCE [LARGE SCALE GENOMIC DNA]</scope>
    <source>
        <strain evidence="1 2">AS_MEX2019</strain>
        <tissue evidence="1">Muscle</tissue>
    </source>
</reference>
<gene>
    <name evidence="1" type="ORF">AMECASPLE_038182</name>
</gene>
<feature type="non-terminal residue" evidence="1">
    <location>
        <position position="1"/>
    </location>
</feature>
<sequence length="67" mass="7698">IRTPDPKWFSPNFKYCLEQLPKTWTEPQLAILRPSGPRPQTLNLTRLNHVCGFPAPEPLKAKPFSIN</sequence>
<organism evidence="1 2">
    <name type="scientific">Ameca splendens</name>
    <dbReference type="NCBI Taxonomy" id="208324"/>
    <lineage>
        <taxon>Eukaryota</taxon>
        <taxon>Metazoa</taxon>
        <taxon>Chordata</taxon>
        <taxon>Craniata</taxon>
        <taxon>Vertebrata</taxon>
        <taxon>Euteleostomi</taxon>
        <taxon>Actinopterygii</taxon>
        <taxon>Neopterygii</taxon>
        <taxon>Teleostei</taxon>
        <taxon>Neoteleostei</taxon>
        <taxon>Acanthomorphata</taxon>
        <taxon>Ovalentaria</taxon>
        <taxon>Atherinomorphae</taxon>
        <taxon>Cyprinodontiformes</taxon>
        <taxon>Goodeidae</taxon>
        <taxon>Ameca</taxon>
    </lineage>
</organism>
<protein>
    <submittedName>
        <fullName evidence="1">Uncharacterized protein</fullName>
    </submittedName>
</protein>
<keyword evidence="2" id="KW-1185">Reference proteome</keyword>
<dbReference type="EMBL" id="JAHRIP010025688">
    <property type="protein sequence ID" value="MEQ2289923.1"/>
    <property type="molecule type" value="Genomic_DNA"/>
</dbReference>
<dbReference type="Proteomes" id="UP001469553">
    <property type="component" value="Unassembled WGS sequence"/>
</dbReference>
<comment type="caution">
    <text evidence="1">The sequence shown here is derived from an EMBL/GenBank/DDBJ whole genome shotgun (WGS) entry which is preliminary data.</text>
</comment>
<name>A0ABV0Y8P0_9TELE</name>
<proteinExistence type="predicted"/>
<accession>A0ABV0Y8P0</accession>
<evidence type="ECO:0000313" key="1">
    <source>
        <dbReference type="EMBL" id="MEQ2289923.1"/>
    </source>
</evidence>
<evidence type="ECO:0000313" key="2">
    <source>
        <dbReference type="Proteomes" id="UP001469553"/>
    </source>
</evidence>